<feature type="signal peptide" evidence="1">
    <location>
        <begin position="1"/>
        <end position="24"/>
    </location>
</feature>
<feature type="chain" id="PRO_5012259865" evidence="1">
    <location>
        <begin position="25"/>
        <end position="115"/>
    </location>
</feature>
<protein>
    <submittedName>
        <fullName evidence="2">Uncharacterized protein</fullName>
    </submittedName>
</protein>
<evidence type="ECO:0000256" key="1">
    <source>
        <dbReference type="SAM" id="SignalP"/>
    </source>
</evidence>
<proteinExistence type="predicted"/>
<reference evidence="2" key="1">
    <citation type="journal article" date="2016" name="Sci. Rep.">
        <title>Molecular characterization of firefly nuptial gifts: a multi-omics approach sheds light on postcopulatory sexual selection.</title>
        <authorList>
            <person name="Al-Wathiqui N."/>
            <person name="Fallon T.R."/>
            <person name="South A."/>
            <person name="Weng J.K."/>
            <person name="Lewis S.M."/>
        </authorList>
    </citation>
    <scope>NUCLEOTIDE SEQUENCE</scope>
</reference>
<organism evidence="2">
    <name type="scientific">Photinus pyralis</name>
    <name type="common">Common eastern firefly</name>
    <name type="synonym">Lampyris pyralis</name>
    <dbReference type="NCBI Taxonomy" id="7054"/>
    <lineage>
        <taxon>Eukaryota</taxon>
        <taxon>Metazoa</taxon>
        <taxon>Ecdysozoa</taxon>
        <taxon>Arthropoda</taxon>
        <taxon>Hexapoda</taxon>
        <taxon>Insecta</taxon>
        <taxon>Pterygota</taxon>
        <taxon>Neoptera</taxon>
        <taxon>Endopterygota</taxon>
        <taxon>Coleoptera</taxon>
        <taxon>Polyphaga</taxon>
        <taxon>Elateriformia</taxon>
        <taxon>Elateroidea</taxon>
        <taxon>Lampyridae</taxon>
        <taxon>Lampyrinae</taxon>
        <taxon>Photinus</taxon>
    </lineage>
</organism>
<evidence type="ECO:0000313" key="2">
    <source>
        <dbReference type="EMBL" id="JAV71578.1"/>
    </source>
</evidence>
<accession>A0A1Y1LFC1</accession>
<sequence length="115" mass="13174">MFIFKTVLLNLVFVFTLCYENANANAINQLARYGRGERHSILLAILTRNYVPPEENEIVPATPSTKQPPTADFDFEEEAPCLLHSIRDGCICRLGDRDCDFPPAFSLEREEDKFY</sequence>
<keyword evidence="1" id="KW-0732">Signal</keyword>
<name>A0A1Y1LFC1_PHOPY</name>
<dbReference type="AlphaFoldDB" id="A0A1Y1LFC1"/>
<dbReference type="EMBL" id="GEZM01059007">
    <property type="protein sequence ID" value="JAV71578.1"/>
    <property type="molecule type" value="Transcribed_RNA"/>
</dbReference>